<name>A0A7V8RB47_9SPHN</name>
<proteinExistence type="predicted"/>
<dbReference type="RefSeq" id="WP_181266318.1">
    <property type="nucleotide sequence ID" value="NZ_BAAAGB010000002.1"/>
</dbReference>
<accession>A0A7V8RB47</accession>
<comment type="caution">
    <text evidence="1">The sequence shown here is derived from an EMBL/GenBank/DDBJ whole genome shotgun (WGS) entry which is preliminary data.</text>
</comment>
<dbReference type="InterPro" id="IPR006521">
    <property type="entry name" value="Tail_protein_I"/>
</dbReference>
<dbReference type="NCBIfam" id="TIGR01634">
    <property type="entry name" value="tail_P2_I"/>
    <property type="match status" value="1"/>
</dbReference>
<gene>
    <name evidence="1" type="ORF">FG486_02540</name>
</gene>
<evidence type="ECO:0000313" key="1">
    <source>
        <dbReference type="EMBL" id="MBA1373203.1"/>
    </source>
</evidence>
<dbReference type="Pfam" id="PF09684">
    <property type="entry name" value="Tail_P2_I"/>
    <property type="match status" value="1"/>
</dbReference>
<organism evidence="1 2">
    <name type="scientific">Sphingomonas ursincola</name>
    <dbReference type="NCBI Taxonomy" id="56361"/>
    <lineage>
        <taxon>Bacteria</taxon>
        <taxon>Pseudomonadati</taxon>
        <taxon>Pseudomonadota</taxon>
        <taxon>Alphaproteobacteria</taxon>
        <taxon>Sphingomonadales</taxon>
        <taxon>Sphingomonadaceae</taxon>
        <taxon>Sphingomonas</taxon>
    </lineage>
</organism>
<evidence type="ECO:0000313" key="2">
    <source>
        <dbReference type="Proteomes" id="UP000589292"/>
    </source>
</evidence>
<dbReference type="AlphaFoldDB" id="A0A7V8RB47"/>
<reference evidence="1 2" key="1">
    <citation type="journal article" date="1994" name="Int. J. Syst. Bacteriol.">
        <title>Phylogenetic positions of novel aerobic, bacteriochlorophyll a-containing bacteria and description of Roseococcus thiosulfatophilus gen. nov., sp. nov., Erythromicrobium ramosum gen. nov., sp. nov., and Erythrobacter litoralis sp. nov.</title>
        <authorList>
            <person name="Yurkov V."/>
            <person name="Stackebrandt E."/>
            <person name="Holmes A."/>
            <person name="Fuerst J.A."/>
            <person name="Hugenholtz P."/>
            <person name="Golecki J."/>
            <person name="Gad'on N."/>
            <person name="Gorlenko V.M."/>
            <person name="Kompantseva E.I."/>
            <person name="Drews G."/>
        </authorList>
    </citation>
    <scope>NUCLEOTIDE SEQUENCE [LARGE SCALE GENOMIC DNA]</scope>
    <source>
        <strain evidence="1 2">KR-99</strain>
    </source>
</reference>
<dbReference type="EMBL" id="VDES01000001">
    <property type="protein sequence ID" value="MBA1373203.1"/>
    <property type="molecule type" value="Genomic_DNA"/>
</dbReference>
<protein>
    <submittedName>
        <fullName evidence="1">Phage tail protein I</fullName>
    </submittedName>
</protein>
<dbReference type="Proteomes" id="UP000589292">
    <property type="component" value="Unassembled WGS sequence"/>
</dbReference>
<sequence>MALPSDILATSLLPPNAQNSEMAIEAAMRADIDISQIGNLWNPDTCPAELLPFLAWGLAIARWDPAWTEAERRAAIWDAIPFHRRKGTRAIVREVLDRFNPLLEIVEWFEANPRQPVHTFEVRMPANLIPPSFLSAETAAAIIRDVASVKPARSHFTFVQYLEAQAMGYLSGAAMTATSIRFDMAAAHDPDPRWDNYLQTEDGEPLTREDSKFLEVI</sequence>
<keyword evidence="2" id="KW-1185">Reference proteome</keyword>